<reference evidence="1 2" key="1">
    <citation type="submission" date="2011-01" db="EMBL/GenBank/DDBJ databases">
        <title>Complete sequence of Shewanella putrefaciens 200.</title>
        <authorList>
            <consortium name="US DOE Joint Genome Institute"/>
            <person name="Lucas S."/>
            <person name="Copeland A."/>
            <person name="Lapidus A."/>
            <person name="Cheng J.-F."/>
            <person name="Bruce D."/>
            <person name="Goodwin L."/>
            <person name="Pitluck S."/>
            <person name="Munk A.C."/>
            <person name="Detter J.C."/>
            <person name="Han C."/>
            <person name="Tapia R."/>
            <person name="Land M."/>
            <person name="Hauser L."/>
            <person name="Chang Y.-J."/>
            <person name="Jeffries C."/>
            <person name="Kyrpides N."/>
            <person name="Ivanova N."/>
            <person name="Mikhailova N."/>
            <person name="Kolker E."/>
            <person name="Lawrence C."/>
            <person name="McCue L.A."/>
            <person name="DiChristina T."/>
            <person name="Nealson K."/>
            <person name="Fredrickson J.K."/>
            <person name="Woyke T."/>
        </authorList>
    </citation>
    <scope>NUCLEOTIDE SEQUENCE [LARGE SCALE GENOMIC DNA]</scope>
    <source>
        <strain evidence="1 2">200</strain>
    </source>
</reference>
<dbReference type="PATRIC" id="fig|399804.5.peg.813"/>
<proteinExistence type="predicted"/>
<dbReference type="HOGENOM" id="CLU_2397957_0_0_6"/>
<evidence type="ECO:0000313" key="1">
    <source>
        <dbReference type="EMBL" id="ADV53274.1"/>
    </source>
</evidence>
<sequence length="93" mass="10396" precursor="true">MKKIAFITLAAIALVGCNQKAQIDQSKMCIYSTDEEAKQCKSGEMSWFKPSGWGNEQLPLNVAGAYCDFNYEVMYNNSGVICVFTDKRLLLVN</sequence>
<dbReference type="KEGG" id="shp:Sput200_0795"/>
<accession>E6XKF5</accession>
<evidence type="ECO:0000313" key="2">
    <source>
        <dbReference type="Proteomes" id="UP000008209"/>
    </source>
</evidence>
<gene>
    <name evidence="1" type="ordered locus">Sput200_0795</name>
</gene>
<organism evidence="1 2">
    <name type="scientific">Shewanella putrefaciens (strain 200)</name>
    <dbReference type="NCBI Taxonomy" id="399804"/>
    <lineage>
        <taxon>Bacteria</taxon>
        <taxon>Pseudomonadati</taxon>
        <taxon>Pseudomonadota</taxon>
        <taxon>Gammaproteobacteria</taxon>
        <taxon>Alteromonadales</taxon>
        <taxon>Shewanellaceae</taxon>
        <taxon>Shewanella</taxon>
    </lineage>
</organism>
<name>E6XKF5_SHEP2</name>
<dbReference type="EMBL" id="CP002457">
    <property type="protein sequence ID" value="ADV53274.1"/>
    <property type="molecule type" value="Genomic_DNA"/>
</dbReference>
<evidence type="ECO:0008006" key="3">
    <source>
        <dbReference type="Google" id="ProtNLM"/>
    </source>
</evidence>
<dbReference type="PROSITE" id="PS51257">
    <property type="entry name" value="PROKAR_LIPOPROTEIN"/>
    <property type="match status" value="1"/>
</dbReference>
<dbReference type="AlphaFoldDB" id="E6XKF5"/>
<protein>
    <recommendedName>
        <fullName evidence="3">Lipoprotein</fullName>
    </recommendedName>
</protein>
<dbReference type="Proteomes" id="UP000008209">
    <property type="component" value="Chromosome"/>
</dbReference>